<comment type="caution">
    <text evidence="1">The sequence shown here is derived from an EMBL/GenBank/DDBJ whole genome shotgun (WGS) entry which is preliminary data.</text>
</comment>
<organism evidence="1 2">
    <name type="scientific">Trichinella zimbabwensis</name>
    <dbReference type="NCBI Taxonomy" id="268475"/>
    <lineage>
        <taxon>Eukaryota</taxon>
        <taxon>Metazoa</taxon>
        <taxon>Ecdysozoa</taxon>
        <taxon>Nematoda</taxon>
        <taxon>Enoplea</taxon>
        <taxon>Dorylaimia</taxon>
        <taxon>Trichinellida</taxon>
        <taxon>Trichinellidae</taxon>
        <taxon>Trichinella</taxon>
    </lineage>
</organism>
<proteinExistence type="predicted"/>
<evidence type="ECO:0000313" key="2">
    <source>
        <dbReference type="Proteomes" id="UP000055024"/>
    </source>
</evidence>
<dbReference type="Proteomes" id="UP000055024">
    <property type="component" value="Unassembled WGS sequence"/>
</dbReference>
<protein>
    <submittedName>
        <fullName evidence="1">Uncharacterized protein</fullName>
    </submittedName>
</protein>
<reference evidence="1 2" key="1">
    <citation type="submission" date="2015-01" db="EMBL/GenBank/DDBJ databases">
        <title>Evolution of Trichinella species and genotypes.</title>
        <authorList>
            <person name="Korhonen P.K."/>
            <person name="Edoardo P."/>
            <person name="Giuseppe L.R."/>
            <person name="Gasser R.B."/>
        </authorList>
    </citation>
    <scope>NUCLEOTIDE SEQUENCE [LARGE SCALE GENOMIC DNA]</scope>
    <source>
        <strain evidence="1">ISS1029</strain>
    </source>
</reference>
<keyword evidence="2" id="KW-1185">Reference proteome</keyword>
<dbReference type="EMBL" id="JYDP01000072">
    <property type="protein sequence ID" value="KRZ09480.1"/>
    <property type="molecule type" value="Genomic_DNA"/>
</dbReference>
<name>A0A0V1HF99_9BILA</name>
<sequence>MGVRTFSAHSIEQYLLACCYDSSQETDESNIRYDLHILLNSICLPDVMTHHKKLINQISDMIVNL</sequence>
<accession>A0A0V1HF99</accession>
<gene>
    <name evidence="1" type="ORF">T11_7775</name>
</gene>
<evidence type="ECO:0000313" key="1">
    <source>
        <dbReference type="EMBL" id="KRZ09480.1"/>
    </source>
</evidence>
<dbReference type="AlphaFoldDB" id="A0A0V1HF99"/>